<comment type="caution">
    <text evidence="2">The sequence shown here is derived from an EMBL/GenBank/DDBJ whole genome shotgun (WGS) entry which is preliminary data.</text>
</comment>
<keyword evidence="1" id="KW-0812">Transmembrane</keyword>
<protein>
    <submittedName>
        <fullName evidence="2">Uncharacterized protein</fullName>
    </submittedName>
</protein>
<keyword evidence="3" id="KW-1185">Reference proteome</keyword>
<evidence type="ECO:0000256" key="1">
    <source>
        <dbReference type="SAM" id="Phobius"/>
    </source>
</evidence>
<accession>X6NV18</accession>
<sequence length="157" mass="18195">KKKKKKKTKLSYLIASIIIHICFIFVEKEKKKQNKSICKESFVCVFASLFFLLPFPNTSVPSAAIITSRANASNSQSCNDRKKKNESDTFDLEFKKKKGDIWDTQIIIKKKNKVLKTMTQRMNKAHQSTKPILCNNSKICLFQWLISKLHHNTGNLW</sequence>
<evidence type="ECO:0000313" key="3">
    <source>
        <dbReference type="Proteomes" id="UP000023152"/>
    </source>
</evidence>
<dbReference type="AlphaFoldDB" id="X6NV18"/>
<keyword evidence="1" id="KW-0472">Membrane</keyword>
<gene>
    <name evidence="2" type="ORF">RFI_07271</name>
</gene>
<organism evidence="2 3">
    <name type="scientific">Reticulomyxa filosa</name>
    <dbReference type="NCBI Taxonomy" id="46433"/>
    <lineage>
        <taxon>Eukaryota</taxon>
        <taxon>Sar</taxon>
        <taxon>Rhizaria</taxon>
        <taxon>Retaria</taxon>
        <taxon>Foraminifera</taxon>
        <taxon>Monothalamids</taxon>
        <taxon>Reticulomyxidae</taxon>
        <taxon>Reticulomyxa</taxon>
    </lineage>
</organism>
<feature type="non-terminal residue" evidence="2">
    <location>
        <position position="1"/>
    </location>
</feature>
<proteinExistence type="predicted"/>
<evidence type="ECO:0000313" key="2">
    <source>
        <dbReference type="EMBL" id="ETO29851.1"/>
    </source>
</evidence>
<dbReference type="EMBL" id="ASPP01005806">
    <property type="protein sequence ID" value="ETO29851.1"/>
    <property type="molecule type" value="Genomic_DNA"/>
</dbReference>
<feature type="transmembrane region" description="Helical" evidence="1">
    <location>
        <begin position="10"/>
        <end position="26"/>
    </location>
</feature>
<keyword evidence="1" id="KW-1133">Transmembrane helix</keyword>
<reference evidence="2 3" key="1">
    <citation type="journal article" date="2013" name="Curr. Biol.">
        <title>The Genome of the Foraminiferan Reticulomyxa filosa.</title>
        <authorList>
            <person name="Glockner G."/>
            <person name="Hulsmann N."/>
            <person name="Schleicher M."/>
            <person name="Noegel A.A."/>
            <person name="Eichinger L."/>
            <person name="Gallinger C."/>
            <person name="Pawlowski J."/>
            <person name="Sierra R."/>
            <person name="Euteneuer U."/>
            <person name="Pillet L."/>
            <person name="Moustafa A."/>
            <person name="Platzer M."/>
            <person name="Groth M."/>
            <person name="Szafranski K."/>
            <person name="Schliwa M."/>
        </authorList>
    </citation>
    <scope>NUCLEOTIDE SEQUENCE [LARGE SCALE GENOMIC DNA]</scope>
</reference>
<name>X6NV18_RETFI</name>
<dbReference type="Proteomes" id="UP000023152">
    <property type="component" value="Unassembled WGS sequence"/>
</dbReference>